<dbReference type="AlphaFoldDB" id="A0AAV7FCG7"/>
<dbReference type="SUPFAM" id="SSF53098">
    <property type="entry name" value="Ribonuclease H-like"/>
    <property type="match status" value="1"/>
</dbReference>
<dbReference type="GO" id="GO:0003677">
    <property type="term" value="F:DNA binding"/>
    <property type="evidence" value="ECO:0007669"/>
    <property type="project" value="InterPro"/>
</dbReference>
<evidence type="ECO:0000259" key="2">
    <source>
        <dbReference type="Pfam" id="PF05699"/>
    </source>
</evidence>
<feature type="transmembrane region" description="Helical" evidence="1">
    <location>
        <begin position="315"/>
        <end position="333"/>
    </location>
</feature>
<dbReference type="InterPro" id="IPR025525">
    <property type="entry name" value="hAT-like_transposase_RNase-H"/>
</dbReference>
<organism evidence="4 5">
    <name type="scientific">Aristolochia fimbriata</name>
    <name type="common">White veined hardy Dutchman's pipe vine</name>
    <dbReference type="NCBI Taxonomy" id="158543"/>
    <lineage>
        <taxon>Eukaryota</taxon>
        <taxon>Viridiplantae</taxon>
        <taxon>Streptophyta</taxon>
        <taxon>Embryophyta</taxon>
        <taxon>Tracheophyta</taxon>
        <taxon>Spermatophyta</taxon>
        <taxon>Magnoliopsida</taxon>
        <taxon>Magnoliidae</taxon>
        <taxon>Piperales</taxon>
        <taxon>Aristolochiaceae</taxon>
        <taxon>Aristolochia</taxon>
    </lineage>
</organism>
<evidence type="ECO:0000256" key="1">
    <source>
        <dbReference type="SAM" id="Phobius"/>
    </source>
</evidence>
<dbReference type="Pfam" id="PF14372">
    <property type="entry name" value="hAT-like_RNase-H"/>
    <property type="match status" value="1"/>
</dbReference>
<dbReference type="InterPro" id="IPR012337">
    <property type="entry name" value="RNaseH-like_sf"/>
</dbReference>
<evidence type="ECO:0000313" key="4">
    <source>
        <dbReference type="EMBL" id="KAG9457737.1"/>
    </source>
</evidence>
<keyword evidence="1" id="KW-1133">Transmembrane helix</keyword>
<dbReference type="EMBL" id="JAINDJ010000002">
    <property type="protein sequence ID" value="KAG9457737.1"/>
    <property type="molecule type" value="Genomic_DNA"/>
</dbReference>
<gene>
    <name evidence="4" type="ORF">H6P81_002245</name>
</gene>
<reference evidence="4 5" key="1">
    <citation type="submission" date="2021-07" db="EMBL/GenBank/DDBJ databases">
        <title>The Aristolochia fimbriata genome: insights into angiosperm evolution, floral development and chemical biosynthesis.</title>
        <authorList>
            <person name="Jiao Y."/>
        </authorList>
    </citation>
    <scope>NUCLEOTIDE SEQUENCE [LARGE SCALE GENOMIC DNA]</scope>
    <source>
        <strain evidence="4">IBCAS-2021</strain>
        <tissue evidence="4">Leaf</tissue>
    </source>
</reference>
<proteinExistence type="predicted"/>
<name>A0AAV7FCG7_ARIFI</name>
<protein>
    <submittedName>
        <fullName evidence="4">Uncharacterized protein</fullName>
    </submittedName>
</protein>
<dbReference type="Pfam" id="PF05699">
    <property type="entry name" value="Dimer_Tnp_hAT"/>
    <property type="match status" value="1"/>
</dbReference>
<dbReference type="GO" id="GO:0046983">
    <property type="term" value="F:protein dimerization activity"/>
    <property type="evidence" value="ECO:0007669"/>
    <property type="project" value="InterPro"/>
</dbReference>
<evidence type="ECO:0000259" key="3">
    <source>
        <dbReference type="Pfam" id="PF14372"/>
    </source>
</evidence>
<feature type="domain" description="hAT-like transposase RNase-H fold" evidence="3">
    <location>
        <begin position="143"/>
        <end position="207"/>
    </location>
</feature>
<feature type="domain" description="HAT C-terminal dimerisation" evidence="2">
    <location>
        <begin position="234"/>
        <end position="316"/>
    </location>
</feature>
<comment type="caution">
    <text evidence="4">The sequence shown here is derived from an EMBL/GenBank/DDBJ whole genome shotgun (WGS) entry which is preliminary data.</text>
</comment>
<keyword evidence="1" id="KW-0812">Transmembrane</keyword>
<evidence type="ECO:0000313" key="5">
    <source>
        <dbReference type="Proteomes" id="UP000825729"/>
    </source>
</evidence>
<dbReference type="PANTHER" id="PTHR23272">
    <property type="entry name" value="BED FINGER-RELATED"/>
    <property type="match status" value="1"/>
</dbReference>
<accession>A0AAV7FCG7</accession>
<keyword evidence="5" id="KW-1185">Reference proteome</keyword>
<dbReference type="Proteomes" id="UP000825729">
    <property type="component" value="Unassembled WGS sequence"/>
</dbReference>
<keyword evidence="1" id="KW-0472">Membrane</keyword>
<dbReference type="PANTHER" id="PTHR23272:SF161">
    <property type="entry name" value="ZINC FINGER BED DOMAIN-CONTAINING PROTEIN RICESLEEPER 1-LIKE"/>
    <property type="match status" value="1"/>
</dbReference>
<dbReference type="InterPro" id="IPR008906">
    <property type="entry name" value="HATC_C_dom"/>
</dbReference>
<sequence>MDPLILDGEMFHLSCYINLLNSIAHDLLEVVKDATEKVHNNIFFWSSTGRVEKFEEAARKLQIPSSEKLILDDYETEWILSDWVSTYHMLRCAMKYKDVLSHLIQQEEASWALPSLPSYEEWKMAEEACDKLEIFHETAILFSRSKCPTPNLLFPYCCKIMLKLKEWVKSDNEVIPGLANGMLAKFECYWRSCSFPLSLAVVLDPRTARSKDADFPELEMFLCLGQSNNNLTDELDYYLEQPLVPRDPGFDVLEWWNTQAIRYPTLMLIARDVLSIPISTDSSKSAFMMGERLLKPHHSELLPETLEALMCTRDWLAAEVLFLQILVLIDIPYGHILMRGLTKAFTTCFNRFI</sequence>